<dbReference type="Gene3D" id="1.10.3210.10">
    <property type="entry name" value="Hypothetical protein af1432"/>
    <property type="match status" value="1"/>
</dbReference>
<accession>A0ABT2T5G4</accession>
<dbReference type="RefSeq" id="WP_262575554.1">
    <property type="nucleotide sequence ID" value="NZ_JAOQKJ010000013.1"/>
</dbReference>
<proteinExistence type="predicted"/>
<dbReference type="Proteomes" id="UP001652432">
    <property type="component" value="Unassembled WGS sequence"/>
</dbReference>
<protein>
    <submittedName>
        <fullName evidence="1">Phosphohydrolase</fullName>
    </submittedName>
</protein>
<comment type="caution">
    <text evidence="1">The sequence shown here is derived from an EMBL/GenBank/DDBJ whole genome shotgun (WGS) entry which is preliminary data.</text>
</comment>
<evidence type="ECO:0000313" key="2">
    <source>
        <dbReference type="Proteomes" id="UP001652432"/>
    </source>
</evidence>
<gene>
    <name evidence="1" type="ORF">OCV77_13585</name>
</gene>
<name>A0ABT2T5G4_9FIRM</name>
<evidence type="ECO:0000313" key="1">
    <source>
        <dbReference type="EMBL" id="MCU6745503.1"/>
    </source>
</evidence>
<dbReference type="EMBL" id="JAOQKJ010000013">
    <property type="protein sequence ID" value="MCU6745503.1"/>
    <property type="molecule type" value="Genomic_DNA"/>
</dbReference>
<organism evidence="1 2">
    <name type="scientific">Suilimivivens aceti</name>
    <dbReference type="NCBI Taxonomy" id="2981774"/>
    <lineage>
        <taxon>Bacteria</taxon>
        <taxon>Bacillati</taxon>
        <taxon>Bacillota</taxon>
        <taxon>Clostridia</taxon>
        <taxon>Lachnospirales</taxon>
        <taxon>Lachnospiraceae</taxon>
        <taxon>Suilimivivens</taxon>
    </lineage>
</organism>
<dbReference type="SUPFAM" id="SSF109604">
    <property type="entry name" value="HD-domain/PDEase-like"/>
    <property type="match status" value="1"/>
</dbReference>
<keyword evidence="2" id="KW-1185">Reference proteome</keyword>
<sequence length="180" mass="20714">MSTMNTYTGKQFDPMLMTEEDVSLRDIAHALSLLCRGGGQVTYFYSVGQHSVNCAREARARGWSDRLVLACLLHDASEAYLSDIIRPVKEHLQGYREIESQIMQVIFEKFGLGDLTAEENRCWKQIDNEILSNEMPAMLNGRMPIEKVKIYSEPDLAEHPFRKVEEEFYSMAEELLSLRE</sequence>
<reference evidence="1 2" key="1">
    <citation type="journal article" date="2021" name="ISME Commun">
        <title>Automated analysis of genomic sequences facilitates high-throughput and comprehensive description of bacteria.</title>
        <authorList>
            <person name="Hitch T.C.A."/>
        </authorList>
    </citation>
    <scope>NUCLEOTIDE SEQUENCE [LARGE SCALE GENOMIC DNA]</scope>
    <source>
        <strain evidence="1 2">Sanger_18</strain>
    </source>
</reference>